<proteinExistence type="predicted"/>
<reference evidence="11 12" key="1">
    <citation type="submission" date="2014-04" db="EMBL/GenBank/DDBJ databases">
        <authorList>
            <consortium name="DOE Joint Genome Institute"/>
            <person name="Kuo A."/>
            <person name="Kohler A."/>
            <person name="Nagy L.G."/>
            <person name="Floudas D."/>
            <person name="Copeland A."/>
            <person name="Barry K.W."/>
            <person name="Cichocki N."/>
            <person name="Veneault-Fourrey C."/>
            <person name="LaButti K."/>
            <person name="Lindquist E.A."/>
            <person name="Lipzen A."/>
            <person name="Lundell T."/>
            <person name="Morin E."/>
            <person name="Murat C."/>
            <person name="Sun H."/>
            <person name="Tunlid A."/>
            <person name="Henrissat B."/>
            <person name="Grigoriev I.V."/>
            <person name="Hibbett D.S."/>
            <person name="Martin F."/>
            <person name="Nordberg H.P."/>
            <person name="Cantor M.N."/>
            <person name="Hua S.X."/>
        </authorList>
    </citation>
    <scope>NUCLEOTIDE SEQUENCE [LARGE SCALE GENOMIC DNA]</scope>
    <source>
        <strain evidence="11 12">Foug A</strain>
    </source>
</reference>
<feature type="compositionally biased region" description="Basic residues" evidence="8">
    <location>
        <begin position="84"/>
        <end position="96"/>
    </location>
</feature>
<protein>
    <recommendedName>
        <fullName evidence="10">Letm1 RBD domain-containing protein</fullName>
    </recommendedName>
</protein>
<dbReference type="InParanoid" id="A0A0C3E8A9"/>
<evidence type="ECO:0000256" key="4">
    <source>
        <dbReference type="ARBA" id="ARBA00022989"/>
    </source>
</evidence>
<feature type="domain" description="Letm1 RBD" evidence="10">
    <location>
        <begin position="206"/>
        <end position="378"/>
    </location>
</feature>
<dbReference type="PANTHER" id="PTHR14009">
    <property type="entry name" value="LEUCINE ZIPPER-EF-HAND CONTAINING TRANSMEMBRANE PROTEIN"/>
    <property type="match status" value="1"/>
</dbReference>
<evidence type="ECO:0000256" key="9">
    <source>
        <dbReference type="SAM" id="Phobius"/>
    </source>
</evidence>
<dbReference type="Proteomes" id="UP000053989">
    <property type="component" value="Unassembled WGS sequence"/>
</dbReference>
<dbReference type="HOGENOM" id="CLU_037786_0_0_1"/>
<evidence type="ECO:0000313" key="12">
    <source>
        <dbReference type="Proteomes" id="UP000053989"/>
    </source>
</evidence>
<dbReference type="AlphaFoldDB" id="A0A0C3E8A9"/>
<dbReference type="GO" id="GO:0043022">
    <property type="term" value="F:ribosome binding"/>
    <property type="evidence" value="ECO:0007669"/>
    <property type="project" value="InterPro"/>
</dbReference>
<keyword evidence="12" id="KW-1185">Reference proteome</keyword>
<dbReference type="PROSITE" id="PS51758">
    <property type="entry name" value="LETM1_RBD"/>
    <property type="match status" value="1"/>
</dbReference>
<evidence type="ECO:0000313" key="11">
    <source>
        <dbReference type="EMBL" id="KIM68995.1"/>
    </source>
</evidence>
<reference evidence="12" key="2">
    <citation type="submission" date="2015-01" db="EMBL/GenBank/DDBJ databases">
        <title>Evolutionary Origins and Diversification of the Mycorrhizal Mutualists.</title>
        <authorList>
            <consortium name="DOE Joint Genome Institute"/>
            <consortium name="Mycorrhizal Genomics Consortium"/>
            <person name="Kohler A."/>
            <person name="Kuo A."/>
            <person name="Nagy L.G."/>
            <person name="Floudas D."/>
            <person name="Copeland A."/>
            <person name="Barry K.W."/>
            <person name="Cichocki N."/>
            <person name="Veneault-Fourrey C."/>
            <person name="LaButti K."/>
            <person name="Lindquist E.A."/>
            <person name="Lipzen A."/>
            <person name="Lundell T."/>
            <person name="Morin E."/>
            <person name="Murat C."/>
            <person name="Riley R."/>
            <person name="Ohm R."/>
            <person name="Sun H."/>
            <person name="Tunlid A."/>
            <person name="Henrissat B."/>
            <person name="Grigoriev I.V."/>
            <person name="Hibbett D.S."/>
            <person name="Martin F."/>
        </authorList>
    </citation>
    <scope>NUCLEOTIDE SEQUENCE [LARGE SCALE GENOMIC DNA]</scope>
    <source>
        <strain evidence="12">Foug A</strain>
    </source>
</reference>
<evidence type="ECO:0000256" key="1">
    <source>
        <dbReference type="ARBA" id="ARBA00004434"/>
    </source>
</evidence>
<evidence type="ECO:0000256" key="6">
    <source>
        <dbReference type="ARBA" id="ARBA00023136"/>
    </source>
</evidence>
<name>A0A0C3E8A9_9AGAM</name>
<dbReference type="PANTHER" id="PTHR14009:SF1">
    <property type="entry name" value="MITOCHONDRIAL PROTON_CALCIUM EXCHANGER PROTEIN"/>
    <property type="match status" value="1"/>
</dbReference>
<accession>A0A0C3E8A9</accession>
<evidence type="ECO:0000256" key="7">
    <source>
        <dbReference type="PROSITE-ProRule" id="PRU01094"/>
    </source>
</evidence>
<dbReference type="GO" id="GO:0005743">
    <property type="term" value="C:mitochondrial inner membrane"/>
    <property type="evidence" value="ECO:0007669"/>
    <property type="project" value="UniProtKB-SubCell"/>
</dbReference>
<keyword evidence="6 9" id="KW-0472">Membrane</keyword>
<evidence type="ECO:0000256" key="5">
    <source>
        <dbReference type="ARBA" id="ARBA00023128"/>
    </source>
</evidence>
<keyword evidence="5 7" id="KW-0496">Mitochondrion</keyword>
<evidence type="ECO:0000259" key="10">
    <source>
        <dbReference type="PROSITE" id="PS51758"/>
    </source>
</evidence>
<comment type="subcellular location">
    <subcellularLocation>
        <location evidence="1">Mitochondrion inner membrane</location>
        <topology evidence="1">Single-pass membrane protein</topology>
    </subcellularLocation>
</comment>
<dbReference type="STRING" id="1036808.A0A0C3E8A9"/>
<feature type="region of interest" description="Disordered" evidence="8">
    <location>
        <begin position="26"/>
        <end position="97"/>
    </location>
</feature>
<dbReference type="InterPro" id="IPR033122">
    <property type="entry name" value="LETM1-like_RBD"/>
</dbReference>
<feature type="transmembrane region" description="Helical" evidence="9">
    <location>
        <begin position="193"/>
        <end position="214"/>
    </location>
</feature>
<dbReference type="GO" id="GO:0030003">
    <property type="term" value="P:intracellular monoatomic cation homeostasis"/>
    <property type="evidence" value="ECO:0007669"/>
    <property type="project" value="TreeGrafter"/>
</dbReference>
<dbReference type="InterPro" id="IPR044202">
    <property type="entry name" value="LETM1/MDM38-like"/>
</dbReference>
<evidence type="ECO:0000256" key="3">
    <source>
        <dbReference type="ARBA" id="ARBA00022792"/>
    </source>
</evidence>
<keyword evidence="2 9" id="KW-0812">Transmembrane</keyword>
<dbReference type="Pfam" id="PF07766">
    <property type="entry name" value="LETM1_RBD"/>
    <property type="match status" value="2"/>
</dbReference>
<organism evidence="11 12">
    <name type="scientific">Scleroderma citrinum Foug A</name>
    <dbReference type="NCBI Taxonomy" id="1036808"/>
    <lineage>
        <taxon>Eukaryota</taxon>
        <taxon>Fungi</taxon>
        <taxon>Dikarya</taxon>
        <taxon>Basidiomycota</taxon>
        <taxon>Agaricomycotina</taxon>
        <taxon>Agaricomycetes</taxon>
        <taxon>Agaricomycetidae</taxon>
        <taxon>Boletales</taxon>
        <taxon>Sclerodermatineae</taxon>
        <taxon>Sclerodermataceae</taxon>
        <taxon>Scleroderma</taxon>
    </lineage>
</organism>
<keyword evidence="4 9" id="KW-1133">Transmembrane helix</keyword>
<evidence type="ECO:0000256" key="2">
    <source>
        <dbReference type="ARBA" id="ARBA00022692"/>
    </source>
</evidence>
<evidence type="ECO:0000256" key="8">
    <source>
        <dbReference type="SAM" id="MobiDB-lite"/>
    </source>
</evidence>
<sequence length="378" mass="42218">MVALNPVQTVFWARVDAIHLRRLSTVAPTGRPDPADDKVPPLSPTPPRKPKTALKPGPVKPAALRSDHSSPHPPTHSSPDGKKASHHYHPPRHVHPPKAFQTDLSVLELAKRDIVEATEKGVLDPPPKDAGSIKRFGHHVFQLLKFYFRGLKAINTHRKQVATIRKRVQSGGALPTRAEIRFMRTYKQDALKLVPFMLIVLVAEEVVPFIALYLPRMLPSTCVLPGQRNRIILKARTSQLQALFRDRQMYELICKEHQQTGFVPVQSLKDPAAVCSLLGLPAWGPSWLASRRIGQHLGNVTEDDERLRKEGNGRSLTIAELQEALSERGIIPTPERDSAEDLRDQLRWWLDTSEAMPPGADPVSRRLLLVGIIGSQKC</sequence>
<dbReference type="OrthoDB" id="73691at2759"/>
<dbReference type="EMBL" id="KN822007">
    <property type="protein sequence ID" value="KIM68995.1"/>
    <property type="molecule type" value="Genomic_DNA"/>
</dbReference>
<gene>
    <name evidence="11" type="ORF">SCLCIDRAFT_104141</name>
</gene>
<keyword evidence="3" id="KW-0999">Mitochondrion inner membrane</keyword>